<keyword evidence="4" id="KW-1185">Reference proteome</keyword>
<feature type="transmembrane region" description="Helical" evidence="1">
    <location>
        <begin position="60"/>
        <end position="81"/>
    </location>
</feature>
<evidence type="ECO:0000256" key="1">
    <source>
        <dbReference type="SAM" id="Phobius"/>
    </source>
</evidence>
<dbReference type="RefSeq" id="WP_090291262.1">
    <property type="nucleotide sequence ID" value="NZ_BMNU01000001.1"/>
</dbReference>
<dbReference type="OrthoDB" id="7376534at2"/>
<proteinExistence type="predicted"/>
<feature type="transmembrane region" description="Helical" evidence="1">
    <location>
        <begin position="155"/>
        <end position="176"/>
    </location>
</feature>
<feature type="transmembrane region" description="Helical" evidence="1">
    <location>
        <begin position="326"/>
        <end position="348"/>
    </location>
</feature>
<accession>A0A5B2V6R5</accession>
<feature type="transmembrane region" description="Helical" evidence="1">
    <location>
        <begin position="570"/>
        <end position="588"/>
    </location>
</feature>
<feature type="transmembrane region" description="Helical" evidence="1">
    <location>
        <begin position="404"/>
        <end position="437"/>
    </location>
</feature>
<dbReference type="Proteomes" id="UP000325296">
    <property type="component" value="Unassembled WGS sequence"/>
</dbReference>
<keyword evidence="1" id="KW-0812">Transmembrane</keyword>
<feature type="transmembrane region" description="Helical" evidence="1">
    <location>
        <begin position="360"/>
        <end position="384"/>
    </location>
</feature>
<feature type="transmembrane region" description="Helical" evidence="1">
    <location>
        <begin position="111"/>
        <end position="135"/>
    </location>
</feature>
<protein>
    <submittedName>
        <fullName evidence="3">ABC-type transport system involved in multi-copper enzyme maturation, permease component</fullName>
    </submittedName>
</protein>
<feature type="transmembrane region" description="Helical" evidence="1">
    <location>
        <begin position="183"/>
        <end position="204"/>
    </location>
</feature>
<feature type="transmembrane region" description="Helical" evidence="1">
    <location>
        <begin position="524"/>
        <end position="549"/>
    </location>
</feature>
<evidence type="ECO:0000313" key="2">
    <source>
        <dbReference type="EMBL" id="KAA2233909.1"/>
    </source>
</evidence>
<dbReference type="EMBL" id="LT629800">
    <property type="protein sequence ID" value="SDU95172.1"/>
    <property type="molecule type" value="Genomic_DNA"/>
</dbReference>
<feature type="transmembrane region" description="Helical" evidence="1">
    <location>
        <begin position="449"/>
        <end position="473"/>
    </location>
</feature>
<feature type="transmembrane region" description="Helical" evidence="1">
    <location>
        <begin position="485"/>
        <end position="504"/>
    </location>
</feature>
<sequence>MSTFALMMREAWVEVRAGLRSGIPLLVFLGLAGYLLMSLTNADYVQKMGASDIPRNAPSLIYLMACGCMFFLFFAWAWVFAQPALRDRKAQLEEVLLALPVSLPALLWGRFIGAAVVAGLLASSLIVGFLLSPILGWLGWVPVASIGAPAWSALGFAWVALLLPVSTGVGALYYLLALRSRGLAAPFALATGLMLLWMFAVVVLKGGHINPLLAASLDPSLFTFAQAQVETWTAAQKSQALLDLTPGFWLNRGLWCVLPLLLLAWSLARATRQSLMGRRSGAVLAEPPMQLAQDVRLPGPLLVSHWPRALWRETCWQIRQVFARKVWWLALGMLVVMGVLSGLVHGVWHAHGPMVPRADLTLPLLASALFLVIAFMVAALVGLICRRDDVQGLGAMLQATPAPVWLRTFGQVLCVLLATLSLAVVPGVASLLISAVVAPASLAPGFALIYSLLVFAPPLLELAMLTVLVHALIRRSGLAYATSMLLTFFLVLNHELGLVSYPAYEMAIPGHMALSALTGWAPWLAYLGTLASWKLAVCLVLVALAALAVPRGPERRRLADLSTRVRGVPGVLLTVGVLVMLGSGNVLHRQLVERGDYQTATQARADSAAWEQRWLAGAGAFQVAGGQLQLQIDSAQRQVLGQWTLEGVTAANGHLDAELPAGLQVTGARVMDQSVVVEQAHDHLRLALGACASSGCQVTLHWTLNATGWSSEGEGIWLSPRALWLEARRVVPRLGLDPERGLRAPVERLAAGLSATAPALPEGAAVAAQAVAPAGAWHWTIDAQGYSLSGRSKQPLDFAYALSSATVTHELDGVRVLADASRQATAREVREDLTAMSACIAQHLGASPPVSDVSQWPSGMGASRLSNGHLLLAQTPDWDVAPTGVGRWARRAHIAELLARQRLLSASDLREQPGHVWLSQGVAAALGLLCVGEVDGPDARAALIGLKADDLTRALASDGEPIGTLASARQQGWAAPYAALASLDWVASQSAAQLLDMTAQIRTGQGWPPSIQGLLGAPSDQVIAQARQRWGTPQ</sequence>
<gene>
    <name evidence="2" type="ORF">F1720_02505</name>
    <name evidence="3" type="ORF">SAMN04490181_2051</name>
</gene>
<dbReference type="AlphaFoldDB" id="A0A5B2V6R5"/>
<reference evidence="3 4" key="1">
    <citation type="submission" date="2016-10" db="EMBL/GenBank/DDBJ databases">
        <authorList>
            <person name="Varghese N."/>
            <person name="Submissions S."/>
        </authorList>
    </citation>
    <scope>NUCLEOTIDE SEQUENCE [LARGE SCALE GENOMIC DNA]</scope>
    <source>
        <strain evidence="3 4">BS2771</strain>
    </source>
</reference>
<keyword evidence="1" id="KW-0472">Membrane</keyword>
<reference evidence="2 5" key="2">
    <citation type="submission" date="2019-09" db="EMBL/GenBank/DDBJ databases">
        <title>Draft genome sequence of Pseudomonas brenneri CCUG 51514(T).</title>
        <authorList>
            <person name="Tunovic T."/>
            <person name="Pineiro-Iglesias B."/>
            <person name="Unosson C."/>
            <person name="Inganas E."/>
            <person name="Ohlen M."/>
            <person name="Cardew S."/>
            <person name="Jensie-Markopoulos S."/>
            <person name="Salva-Serra F."/>
            <person name="Jaen-Luchoro D."/>
            <person name="Svensson-Stadler L."/>
            <person name="Chun J."/>
            <person name="Moore E."/>
        </authorList>
    </citation>
    <scope>NUCLEOTIDE SEQUENCE [LARGE SCALE GENOMIC DNA]</scope>
    <source>
        <strain evidence="2 5">CCUG 51514</strain>
    </source>
</reference>
<feature type="transmembrane region" description="Helical" evidence="1">
    <location>
        <begin position="249"/>
        <end position="268"/>
    </location>
</feature>
<evidence type="ECO:0000313" key="5">
    <source>
        <dbReference type="Proteomes" id="UP000325296"/>
    </source>
</evidence>
<dbReference type="Proteomes" id="UP000199620">
    <property type="component" value="Chromosome I"/>
</dbReference>
<organism evidence="2 5">
    <name type="scientific">Pseudomonas brenneri</name>
    <dbReference type="NCBI Taxonomy" id="129817"/>
    <lineage>
        <taxon>Bacteria</taxon>
        <taxon>Pseudomonadati</taxon>
        <taxon>Pseudomonadota</taxon>
        <taxon>Gammaproteobacteria</taxon>
        <taxon>Pseudomonadales</taxon>
        <taxon>Pseudomonadaceae</taxon>
        <taxon>Pseudomonas</taxon>
    </lineage>
</organism>
<name>A0A5B2V6R5_9PSED</name>
<dbReference type="EMBL" id="VUOL01000001">
    <property type="protein sequence ID" value="KAA2233909.1"/>
    <property type="molecule type" value="Genomic_DNA"/>
</dbReference>
<feature type="transmembrane region" description="Helical" evidence="1">
    <location>
        <begin position="21"/>
        <end position="40"/>
    </location>
</feature>
<keyword evidence="1" id="KW-1133">Transmembrane helix</keyword>
<evidence type="ECO:0000313" key="4">
    <source>
        <dbReference type="Proteomes" id="UP000199620"/>
    </source>
</evidence>
<evidence type="ECO:0000313" key="3">
    <source>
        <dbReference type="EMBL" id="SDU95172.1"/>
    </source>
</evidence>